<keyword evidence="2" id="KW-1185">Reference proteome</keyword>
<dbReference type="Proteomes" id="UP001497453">
    <property type="component" value="Chromosome 10"/>
</dbReference>
<evidence type="ECO:0000313" key="2">
    <source>
        <dbReference type="Proteomes" id="UP001497453"/>
    </source>
</evidence>
<organism evidence="1 2">
    <name type="scientific">Somion occarium</name>
    <dbReference type="NCBI Taxonomy" id="3059160"/>
    <lineage>
        <taxon>Eukaryota</taxon>
        <taxon>Fungi</taxon>
        <taxon>Dikarya</taxon>
        <taxon>Basidiomycota</taxon>
        <taxon>Agaricomycotina</taxon>
        <taxon>Agaricomycetes</taxon>
        <taxon>Polyporales</taxon>
        <taxon>Cerrenaceae</taxon>
        <taxon>Somion</taxon>
    </lineage>
</organism>
<protein>
    <recommendedName>
        <fullName evidence="3">Secreted protein</fullName>
    </recommendedName>
</protein>
<proteinExistence type="predicted"/>
<evidence type="ECO:0000313" key="1">
    <source>
        <dbReference type="EMBL" id="CAL1697474.1"/>
    </source>
</evidence>
<dbReference type="EMBL" id="OZ037953">
    <property type="protein sequence ID" value="CAL1697474.1"/>
    <property type="molecule type" value="Genomic_DNA"/>
</dbReference>
<reference evidence="2" key="1">
    <citation type="submission" date="2024-04" db="EMBL/GenBank/DDBJ databases">
        <authorList>
            <person name="Shaw F."/>
            <person name="Minotto A."/>
        </authorList>
    </citation>
    <scope>NUCLEOTIDE SEQUENCE [LARGE SCALE GENOMIC DNA]</scope>
</reference>
<sequence length="131" mass="14660">MIVSLNWWFLRGPLLRSISIYFLGIFGNPLTSCRYKSTNIASPSSRHAADDEDHWAFGLKDTIAMRSEIGYESSKRLTSSSRTFFLRLASEKPTGVPYIIAAAAHPGQTRTVIPVFNQLLPSVDLPTTTRR</sequence>
<accession>A0ABP1CRQ4</accession>
<name>A0ABP1CRQ4_9APHY</name>
<evidence type="ECO:0008006" key="3">
    <source>
        <dbReference type="Google" id="ProtNLM"/>
    </source>
</evidence>
<gene>
    <name evidence="1" type="ORF">GFSPODELE1_LOCUS1675</name>
</gene>